<dbReference type="AlphaFoldDB" id="A0ABD5E615"/>
<organism evidence="4 5">
    <name type="scientific">Streptomyces evansiae</name>
    <dbReference type="NCBI Taxonomy" id="3075535"/>
    <lineage>
        <taxon>Bacteria</taxon>
        <taxon>Bacillati</taxon>
        <taxon>Actinomycetota</taxon>
        <taxon>Actinomycetes</taxon>
        <taxon>Kitasatosporales</taxon>
        <taxon>Streptomycetaceae</taxon>
        <taxon>Streptomyces</taxon>
    </lineage>
</organism>
<gene>
    <name evidence="4" type="primary">paaN</name>
    <name evidence="4" type="ORF">RM574_15370</name>
</gene>
<protein>
    <submittedName>
        <fullName evidence="4">Phenylacetic acid degradation protein PaaN</fullName>
    </submittedName>
</protein>
<dbReference type="GO" id="GO:0016491">
    <property type="term" value="F:oxidoreductase activity"/>
    <property type="evidence" value="ECO:0007669"/>
    <property type="project" value="UniProtKB-KW"/>
</dbReference>
<dbReference type="PANTHER" id="PTHR42862">
    <property type="entry name" value="DELTA-1-PYRROLINE-5-CARBOXYLATE DEHYDROGENASE 1, ISOFORM A-RELATED"/>
    <property type="match status" value="1"/>
</dbReference>
<comment type="caution">
    <text evidence="4">The sequence shown here is derived from an EMBL/GenBank/DDBJ whole genome shotgun (WGS) entry which is preliminary data.</text>
</comment>
<dbReference type="InterPro" id="IPR016163">
    <property type="entry name" value="Ald_DH_C"/>
</dbReference>
<evidence type="ECO:0000313" key="5">
    <source>
        <dbReference type="Proteomes" id="UP001183607"/>
    </source>
</evidence>
<keyword evidence="1" id="KW-0560">Oxidoreductase</keyword>
<proteinExistence type="predicted"/>
<dbReference type="InterPro" id="IPR016161">
    <property type="entry name" value="Ald_DH/histidinol_DH"/>
</dbReference>
<dbReference type="PANTHER" id="PTHR42862:SF1">
    <property type="entry name" value="DELTA-1-PYRROLINE-5-CARBOXYLATE DEHYDROGENASE 2, ISOFORM A-RELATED"/>
    <property type="match status" value="1"/>
</dbReference>
<dbReference type="Gene3D" id="3.40.309.10">
    <property type="entry name" value="Aldehyde Dehydrogenase, Chain A, domain 2"/>
    <property type="match status" value="1"/>
</dbReference>
<feature type="domain" description="Aldehyde dehydrogenase" evidence="3">
    <location>
        <begin position="97"/>
        <end position="508"/>
    </location>
</feature>
<dbReference type="InterPro" id="IPR016162">
    <property type="entry name" value="Ald_DH_N"/>
</dbReference>
<dbReference type="Gene3D" id="3.40.605.10">
    <property type="entry name" value="Aldehyde Dehydrogenase, Chain A, domain 1"/>
    <property type="match status" value="1"/>
</dbReference>
<evidence type="ECO:0000313" key="4">
    <source>
        <dbReference type="EMBL" id="MDT0416871.1"/>
    </source>
</evidence>
<dbReference type="InterPro" id="IPR050485">
    <property type="entry name" value="Proline_metab_enzyme"/>
</dbReference>
<dbReference type="SUPFAM" id="SSF53720">
    <property type="entry name" value="ALDH-like"/>
    <property type="match status" value="1"/>
</dbReference>
<dbReference type="NCBIfam" id="TIGR02288">
    <property type="entry name" value="PaaN_2"/>
    <property type="match status" value="1"/>
</dbReference>
<evidence type="ECO:0000256" key="1">
    <source>
        <dbReference type="ARBA" id="ARBA00023002"/>
    </source>
</evidence>
<keyword evidence="2" id="KW-0520">NAD</keyword>
<dbReference type="Pfam" id="PF00171">
    <property type="entry name" value="Aldedh"/>
    <property type="match status" value="1"/>
</dbReference>
<dbReference type="Proteomes" id="UP001183607">
    <property type="component" value="Unassembled WGS sequence"/>
</dbReference>
<dbReference type="RefSeq" id="WP_311677142.1">
    <property type="nucleotide sequence ID" value="NZ_JAVRER010000021.1"/>
</dbReference>
<name>A0ABD5E615_9ACTN</name>
<reference evidence="5" key="1">
    <citation type="submission" date="2023-07" db="EMBL/GenBank/DDBJ databases">
        <title>30 novel species of actinomycetes from the DSMZ collection.</title>
        <authorList>
            <person name="Nouioui I."/>
        </authorList>
    </citation>
    <scope>NUCLEOTIDE SEQUENCE [LARGE SCALE GENOMIC DNA]</scope>
    <source>
        <strain evidence="5">DSM 41982</strain>
    </source>
</reference>
<sequence length="571" mass="60184">MSSPATARTDFFARHEGLLRAAAEAIATRGFHSAYPESPSKSVYGEEAPEAGERAFRDLLDRPFALPGHPGEAGAVGGEVSPYGPRLGVTYPRLDPREAVATAKAAGRAWRRTSPDTRAGVAAEILARLNAASFQMAHAVHHTTGQPFVMAFQAGGANAQDRGLEAVAYAWTAQRQAPAAATWAKPTRKGEPLTLEKTFTPVGRGVSLLIACNTFPTWNGYPGLFASLVTGNPVVVKPHPAAVLPLALSVRVARDVLAEAGFDPNTVLLAAEAPEDHVAATLATDPDVRIIDFTGSTGFGDWLEQHARQAAVHTEKAGLNTVVLDSTADYKGLLRNLAFSLSLYSGQMCTTPQNLYVPREGLATDQGVKTPEVFAADLADALGKLLGDPQRAAGTLGALTGEAVRARVDKARALGGTQFGGEPLAHPEYPEAVLRTPLVAVLDADRDAETYRTEWFGPISFVIATDSTARAVELLRETIAAHGALTASVHSTDEEVLEATREAALDAGVHLAENFTGQVFVNQTAAFSDYHGSQANPAASATLSDWAFVTGRFAVLQSRRPAVATQEATGA</sequence>
<evidence type="ECO:0000256" key="2">
    <source>
        <dbReference type="ARBA" id="ARBA00023027"/>
    </source>
</evidence>
<dbReference type="InterPro" id="IPR011975">
    <property type="entry name" value="PaaN_2"/>
</dbReference>
<accession>A0ABD5E615</accession>
<dbReference type="InterPro" id="IPR015590">
    <property type="entry name" value="Aldehyde_DH_dom"/>
</dbReference>
<evidence type="ECO:0000259" key="3">
    <source>
        <dbReference type="Pfam" id="PF00171"/>
    </source>
</evidence>
<dbReference type="EMBL" id="JAVRER010000021">
    <property type="protein sequence ID" value="MDT0416871.1"/>
    <property type="molecule type" value="Genomic_DNA"/>
</dbReference>